<feature type="compositionally biased region" description="Basic and acidic residues" evidence="3">
    <location>
        <begin position="7"/>
        <end position="26"/>
    </location>
</feature>
<keyword evidence="5" id="KW-1185">Reference proteome</keyword>
<dbReference type="PANTHER" id="PTHR31809:SF0">
    <property type="entry name" value="BUD13 HOMOLOG"/>
    <property type="match status" value="1"/>
</dbReference>
<feature type="compositionally biased region" description="Basic residues" evidence="3">
    <location>
        <begin position="32"/>
        <end position="42"/>
    </location>
</feature>
<evidence type="ECO:0000256" key="2">
    <source>
        <dbReference type="ARBA" id="ARBA00014454"/>
    </source>
</evidence>
<sequence>MSKPLARYKDDEDLDKMLKDQDRPEDPMLAFIKKKSKVKNGAKVKEEPKYKGPAPPPNRYNIMPGYRWDGVDRSNGFEKTLFSKISDKKATDHQAFKWSTEDM</sequence>
<organism evidence="4 5">
    <name type="scientific">Tegillarca granosa</name>
    <name type="common">Malaysian cockle</name>
    <name type="synonym">Anadara granosa</name>
    <dbReference type="NCBI Taxonomy" id="220873"/>
    <lineage>
        <taxon>Eukaryota</taxon>
        <taxon>Metazoa</taxon>
        <taxon>Spiralia</taxon>
        <taxon>Lophotrochozoa</taxon>
        <taxon>Mollusca</taxon>
        <taxon>Bivalvia</taxon>
        <taxon>Autobranchia</taxon>
        <taxon>Pteriomorphia</taxon>
        <taxon>Arcoida</taxon>
        <taxon>Arcoidea</taxon>
        <taxon>Arcidae</taxon>
        <taxon>Tegillarca</taxon>
    </lineage>
</organism>
<accession>A0ABQ9ELC1</accession>
<name>A0ABQ9ELC1_TEGGR</name>
<dbReference type="PANTHER" id="PTHR31809">
    <property type="entry name" value="BUD13 HOMOLOG"/>
    <property type="match status" value="1"/>
</dbReference>
<gene>
    <name evidence="4" type="ORF">KUTeg_017271</name>
</gene>
<evidence type="ECO:0000256" key="3">
    <source>
        <dbReference type="SAM" id="MobiDB-lite"/>
    </source>
</evidence>
<feature type="region of interest" description="Disordered" evidence="3">
    <location>
        <begin position="1"/>
        <end position="58"/>
    </location>
</feature>
<dbReference type="Pfam" id="PF09736">
    <property type="entry name" value="Bud13"/>
    <property type="match status" value="1"/>
</dbReference>
<evidence type="ECO:0000313" key="4">
    <source>
        <dbReference type="EMBL" id="KAJ8305176.1"/>
    </source>
</evidence>
<proteinExistence type="inferred from homology"/>
<evidence type="ECO:0000256" key="1">
    <source>
        <dbReference type="ARBA" id="ARBA00011069"/>
    </source>
</evidence>
<dbReference type="EMBL" id="JARBDR010000840">
    <property type="protein sequence ID" value="KAJ8305176.1"/>
    <property type="molecule type" value="Genomic_DNA"/>
</dbReference>
<dbReference type="Proteomes" id="UP001217089">
    <property type="component" value="Unassembled WGS sequence"/>
</dbReference>
<protein>
    <recommendedName>
        <fullName evidence="2">BUD13 homolog</fullName>
    </recommendedName>
</protein>
<reference evidence="4 5" key="1">
    <citation type="submission" date="2022-12" db="EMBL/GenBank/DDBJ databases">
        <title>Chromosome-level genome of Tegillarca granosa.</title>
        <authorList>
            <person name="Kim J."/>
        </authorList>
    </citation>
    <scope>NUCLEOTIDE SEQUENCE [LARGE SCALE GENOMIC DNA]</scope>
    <source>
        <strain evidence="4">Teg-2019</strain>
        <tissue evidence="4">Adductor muscle</tissue>
    </source>
</reference>
<comment type="similarity">
    <text evidence="1">Belongs to the CWC26 family.</text>
</comment>
<comment type="caution">
    <text evidence="4">The sequence shown here is derived from an EMBL/GenBank/DDBJ whole genome shotgun (WGS) entry which is preliminary data.</text>
</comment>
<evidence type="ECO:0000313" key="5">
    <source>
        <dbReference type="Proteomes" id="UP001217089"/>
    </source>
</evidence>
<dbReference type="InterPro" id="IPR051112">
    <property type="entry name" value="CWC26_splicing_factor"/>
</dbReference>
<dbReference type="InterPro" id="IPR018609">
    <property type="entry name" value="Bud13"/>
</dbReference>